<dbReference type="InterPro" id="IPR003593">
    <property type="entry name" value="AAA+_ATPase"/>
</dbReference>
<keyword evidence="4" id="KW-0103">Bromodomain</keyword>
<accession>A0A422PBY7</accession>
<dbReference type="SUPFAM" id="SSF52540">
    <property type="entry name" value="P-loop containing nucleoside triphosphate hydrolases"/>
    <property type="match status" value="1"/>
</dbReference>
<dbReference type="Pfam" id="PF17862">
    <property type="entry name" value="AAA_lid_3"/>
    <property type="match status" value="1"/>
</dbReference>
<comment type="caution">
    <text evidence="7">The sequence shown here is derived from an EMBL/GenBank/DDBJ whole genome shotgun (WGS) entry which is preliminary data.</text>
</comment>
<feature type="region of interest" description="Disordered" evidence="5">
    <location>
        <begin position="281"/>
        <end position="302"/>
    </location>
</feature>
<feature type="compositionally biased region" description="Basic residues" evidence="5">
    <location>
        <begin position="1071"/>
        <end position="1094"/>
    </location>
</feature>
<dbReference type="FunFam" id="3.40.50.300:FF:000061">
    <property type="entry name" value="ATPase family, AAA domain-containing 2"/>
    <property type="match status" value="1"/>
</dbReference>
<feature type="compositionally biased region" description="Acidic residues" evidence="5">
    <location>
        <begin position="1112"/>
        <end position="1125"/>
    </location>
</feature>
<dbReference type="Gene3D" id="1.10.8.60">
    <property type="match status" value="1"/>
</dbReference>
<name>A0A422PBY7_9TRYP</name>
<dbReference type="EMBL" id="MKKU01000334">
    <property type="protein sequence ID" value="RNF15224.1"/>
    <property type="molecule type" value="Genomic_DNA"/>
</dbReference>
<gene>
    <name evidence="7" type="ORF">Tco025E_05670</name>
</gene>
<feature type="region of interest" description="Disordered" evidence="5">
    <location>
        <begin position="1050"/>
        <end position="1163"/>
    </location>
</feature>
<dbReference type="RefSeq" id="XP_029227420.1">
    <property type="nucleotide sequence ID" value="XM_029372563.1"/>
</dbReference>
<dbReference type="GO" id="GO:0045815">
    <property type="term" value="P:transcription initiation-coupled chromatin remodeling"/>
    <property type="evidence" value="ECO:0007669"/>
    <property type="project" value="TreeGrafter"/>
</dbReference>
<dbReference type="Gene3D" id="3.40.50.300">
    <property type="entry name" value="P-loop containing nucleotide triphosphate hydrolases"/>
    <property type="match status" value="1"/>
</dbReference>
<dbReference type="OrthoDB" id="5421at2759"/>
<dbReference type="PANTHER" id="PTHR23069:SF0">
    <property type="entry name" value="TAT-BINDING HOMOLOG 7"/>
    <property type="match status" value="1"/>
</dbReference>
<dbReference type="Pfam" id="PF00004">
    <property type="entry name" value="AAA"/>
    <property type="match status" value="1"/>
</dbReference>
<dbReference type="SUPFAM" id="SSF47370">
    <property type="entry name" value="Bromodomain"/>
    <property type="match status" value="1"/>
</dbReference>
<dbReference type="InterPro" id="IPR041569">
    <property type="entry name" value="AAA_lid_3"/>
</dbReference>
<dbReference type="InterPro" id="IPR027417">
    <property type="entry name" value="P-loop_NTPase"/>
</dbReference>
<dbReference type="PROSITE" id="PS00674">
    <property type="entry name" value="AAA"/>
    <property type="match status" value="1"/>
</dbReference>
<dbReference type="InterPro" id="IPR003959">
    <property type="entry name" value="ATPase_AAA_core"/>
</dbReference>
<dbReference type="GO" id="GO:0006334">
    <property type="term" value="P:nucleosome assembly"/>
    <property type="evidence" value="ECO:0007669"/>
    <property type="project" value="TreeGrafter"/>
</dbReference>
<feature type="compositionally biased region" description="Basic and acidic residues" evidence="5">
    <location>
        <begin position="1100"/>
        <end position="1111"/>
    </location>
</feature>
<keyword evidence="3" id="KW-0067">ATP-binding</keyword>
<evidence type="ECO:0000259" key="6">
    <source>
        <dbReference type="SMART" id="SM00382"/>
    </source>
</evidence>
<evidence type="ECO:0000313" key="7">
    <source>
        <dbReference type="EMBL" id="RNF15224.1"/>
    </source>
</evidence>
<keyword evidence="8" id="KW-1185">Reference proteome</keyword>
<feature type="domain" description="AAA+ ATPase" evidence="6">
    <location>
        <begin position="348"/>
        <end position="490"/>
    </location>
</feature>
<dbReference type="GO" id="GO:0042393">
    <property type="term" value="F:histone binding"/>
    <property type="evidence" value="ECO:0007669"/>
    <property type="project" value="TreeGrafter"/>
</dbReference>
<evidence type="ECO:0000256" key="5">
    <source>
        <dbReference type="SAM" id="MobiDB-lite"/>
    </source>
</evidence>
<dbReference type="GO" id="GO:0003682">
    <property type="term" value="F:chromatin binding"/>
    <property type="evidence" value="ECO:0007669"/>
    <property type="project" value="TreeGrafter"/>
</dbReference>
<dbReference type="AlphaFoldDB" id="A0A422PBY7"/>
<evidence type="ECO:0000256" key="4">
    <source>
        <dbReference type="ARBA" id="ARBA00023117"/>
    </source>
</evidence>
<dbReference type="GO" id="GO:0005524">
    <property type="term" value="F:ATP binding"/>
    <property type="evidence" value="ECO:0007669"/>
    <property type="project" value="UniProtKB-KW"/>
</dbReference>
<dbReference type="Gene3D" id="1.20.920.10">
    <property type="entry name" value="Bromodomain-like"/>
    <property type="match status" value="1"/>
</dbReference>
<dbReference type="InterPro" id="IPR003960">
    <property type="entry name" value="ATPase_AAA_CS"/>
</dbReference>
<dbReference type="GO" id="GO:0016887">
    <property type="term" value="F:ATP hydrolysis activity"/>
    <property type="evidence" value="ECO:0007669"/>
    <property type="project" value="InterPro"/>
</dbReference>
<organism evidence="7 8">
    <name type="scientific">Trypanosoma conorhini</name>
    <dbReference type="NCBI Taxonomy" id="83891"/>
    <lineage>
        <taxon>Eukaryota</taxon>
        <taxon>Discoba</taxon>
        <taxon>Euglenozoa</taxon>
        <taxon>Kinetoplastea</taxon>
        <taxon>Metakinetoplastina</taxon>
        <taxon>Trypanosomatida</taxon>
        <taxon>Trypanosomatidae</taxon>
        <taxon>Trypanosoma</taxon>
    </lineage>
</organism>
<evidence type="ECO:0000256" key="1">
    <source>
        <dbReference type="ARBA" id="ARBA00006914"/>
    </source>
</evidence>
<evidence type="ECO:0000256" key="3">
    <source>
        <dbReference type="ARBA" id="ARBA00022840"/>
    </source>
</evidence>
<dbReference type="InterPro" id="IPR045199">
    <property type="entry name" value="ATAD2-like"/>
</dbReference>
<feature type="compositionally biased region" description="Acidic residues" evidence="5">
    <location>
        <begin position="121"/>
        <end position="137"/>
    </location>
</feature>
<reference evidence="7 8" key="1">
    <citation type="journal article" date="2018" name="BMC Genomics">
        <title>Genomic comparison of Trypanosoma conorhini and Trypanosoma rangeli to Trypanosoma cruzi strains of high and low virulence.</title>
        <authorList>
            <person name="Bradwell K.R."/>
            <person name="Koparde V.N."/>
            <person name="Matveyev A.V."/>
            <person name="Serrano M.G."/>
            <person name="Alves J.M."/>
            <person name="Parikh H."/>
            <person name="Huang B."/>
            <person name="Lee V."/>
            <person name="Espinosa-Alvarez O."/>
            <person name="Ortiz P.A."/>
            <person name="Costa-Martins A.G."/>
            <person name="Teixeira M.M."/>
            <person name="Buck G.A."/>
        </authorList>
    </citation>
    <scope>NUCLEOTIDE SEQUENCE [LARGE SCALE GENOMIC DNA]</scope>
    <source>
        <strain evidence="7 8">025E</strain>
    </source>
</reference>
<feature type="compositionally biased region" description="Basic and acidic residues" evidence="5">
    <location>
        <begin position="184"/>
        <end position="194"/>
    </location>
</feature>
<dbReference type="GO" id="GO:0006337">
    <property type="term" value="P:nucleosome disassembly"/>
    <property type="evidence" value="ECO:0007669"/>
    <property type="project" value="TreeGrafter"/>
</dbReference>
<protein>
    <submittedName>
        <fullName evidence="7">Putative ATPase</fullName>
    </submittedName>
</protein>
<keyword evidence="2" id="KW-0547">Nucleotide-binding</keyword>
<comment type="similarity">
    <text evidence="1">Belongs to the AAA ATPase family.</text>
</comment>
<evidence type="ECO:0000256" key="2">
    <source>
        <dbReference type="ARBA" id="ARBA00022741"/>
    </source>
</evidence>
<dbReference type="GO" id="GO:0005634">
    <property type="term" value="C:nucleus"/>
    <property type="evidence" value="ECO:0007669"/>
    <property type="project" value="TreeGrafter"/>
</dbReference>
<evidence type="ECO:0000313" key="8">
    <source>
        <dbReference type="Proteomes" id="UP000284403"/>
    </source>
</evidence>
<feature type="region of interest" description="Disordered" evidence="5">
    <location>
        <begin position="207"/>
        <end position="227"/>
    </location>
</feature>
<sequence>MVVTRSQSRREGGSPPRPHRADDNNAAGALRGDAEQDPPQERLGRGCRIPREPPASYDTMYVRKVLLPPGRRHEEGEEEIHINSRYPQRDAARRAVIRMSSTLHSLGMNSARVSGAQEGGYNDDDDEGDDDNGEDDGSSAKNCSEGCAASLQPRGKKGNDSRLRQLLRKRGREPSIDSSITEVSLREETQERGNEVEQALLVEHSSSLSSLTGRMSERENRRVSRNARESTIRHIPINRYLDEVIEATDNNARKEKKRRGKSHRRRMEDVFLGLDAAQTDTMDAGKTGEGPSTTETPAPLGDITPLHIDRSVSFEKVGGLSGHIVLLREMVLFPLLYPDLLQTMNLTPPRGVLFIGPPGTGKTLMARALANEAASCAQRKISFFMRKGADILSKWVGESERQLSLLFEEARRRQPSIIFFDEIDGLVPVRHAKAEQSQAALVATLLALIDGLDDRGQVVVIGATNRPDTIDPALRRPGRLDRELHFPLPDAAARRHILSIVTKPIVPLEHPERSVILEELVARCEGWSGAEIQALCTEAGLNRLRTSLPQLYVTSRKLQIPNNALSIQKEDFLIAIHRFKTSVRRGADSFSKGLEEHLEHLLHSTRTELVLHVASLWPSAATALARERRDCSDASDAVRELSGFPIPHTAQPILLFLTPSPEKGLCGAESCEFALEKAALALIKALPSMRVFTVHLPNLVVDRGSAAMMMTAAAAGFSTAEGGASNAEESGPPLNDCFSSGHIYSLVLAILRCSGPSLVLLQGLDVWLAEYGCPTTAGGCKGDDESDEDGTHRRKNMESFCYYLALLRDSDVLVVAPTLHMDVYARFFAELHPSTQIRKNACSIPCAPSEDDLRRFLQYLFHVVELALLHSVPTAWEELLDDVSPPPPPSIEEVRAARHVTLELWRRVEHRRRQLRYVLAKWLSQYLNSRKFSLFCSADLDLTPGHDLYEEWRHHTHGRRIGLCDVMEKLENEEYTSLSQYHDDIDMLVRNVRTFFRTRSSADQRYRSRALELKETTVLNLYKINRNVVQFCEKHKDLAEPDLSLSSCSSQASLQAKREPPTEAQTAQRLTVRRRRPPHRYYGSRRRRRRRRPVSRAASKSREEEAARKAEEEAEVVEEEEEEEEGKAVAGGEASNNGNEVAVKTEPVATESPTGEAKEADDRVATVGDCTNVNNYTAAPSPVTLGGRVAEIDAAVQLLRGLSFLALHGVFQAAMSLLEAETNRRRSRQQCATAPPLPGTSEGASTLFFPWLVSEALRTAVEEGRANGGHVSGHGR</sequence>
<dbReference type="PANTHER" id="PTHR23069">
    <property type="entry name" value="AAA DOMAIN-CONTAINING"/>
    <property type="match status" value="1"/>
</dbReference>
<dbReference type="SMART" id="SM00382">
    <property type="entry name" value="AAA"/>
    <property type="match status" value="1"/>
</dbReference>
<feature type="region of interest" description="Disordered" evidence="5">
    <location>
        <begin position="108"/>
        <end position="194"/>
    </location>
</feature>
<feature type="compositionally biased region" description="Basic and acidic residues" evidence="5">
    <location>
        <begin position="215"/>
        <end position="227"/>
    </location>
</feature>
<proteinExistence type="inferred from homology"/>
<feature type="region of interest" description="Disordered" evidence="5">
    <location>
        <begin position="1"/>
        <end position="57"/>
    </location>
</feature>
<dbReference type="InterPro" id="IPR036427">
    <property type="entry name" value="Bromodomain-like_sf"/>
</dbReference>
<dbReference type="GeneID" id="40319281"/>
<dbReference type="Proteomes" id="UP000284403">
    <property type="component" value="Unassembled WGS sequence"/>
</dbReference>